<dbReference type="EMBL" id="CP046052">
    <property type="protein sequence ID" value="QGM46617.1"/>
    <property type="molecule type" value="Genomic_DNA"/>
</dbReference>
<accession>A0A6B8KFW0</accession>
<sequence length="98" mass="10761">MLIDNIAYHAGGILGVMLVLYLLSRLIEWVLLKRFLMNPFAKVWVGSALAFCAVAALFIIPNGEGISPAPSLVVQTCLAAILLPVFRSGWRKLKHRDA</sequence>
<keyword evidence="1" id="KW-1133">Transmembrane helix</keyword>
<evidence type="ECO:0000313" key="3">
    <source>
        <dbReference type="Proteomes" id="UP000309061"/>
    </source>
</evidence>
<feature type="transmembrane region" description="Helical" evidence="1">
    <location>
        <begin position="6"/>
        <end position="23"/>
    </location>
</feature>
<feature type="transmembrane region" description="Helical" evidence="1">
    <location>
        <begin position="43"/>
        <end position="60"/>
    </location>
</feature>
<name>A0A6B8KFW0_9HYPH</name>
<protein>
    <submittedName>
        <fullName evidence="2">Uncharacterized protein</fullName>
    </submittedName>
</protein>
<evidence type="ECO:0000256" key="1">
    <source>
        <dbReference type="SAM" id="Phobius"/>
    </source>
</evidence>
<feature type="transmembrane region" description="Helical" evidence="1">
    <location>
        <begin position="66"/>
        <end position="86"/>
    </location>
</feature>
<keyword evidence="3" id="KW-1185">Reference proteome</keyword>
<dbReference type="Proteomes" id="UP000309061">
    <property type="component" value="Chromosome"/>
</dbReference>
<gene>
    <name evidence="2" type="ORF">H2LOC_013440</name>
</gene>
<dbReference type="RefSeq" id="WP_136496846.1">
    <property type="nucleotide sequence ID" value="NZ_CP046052.1"/>
</dbReference>
<organism evidence="2 3">
    <name type="scientific">Methylocystis heyeri</name>
    <dbReference type="NCBI Taxonomy" id="391905"/>
    <lineage>
        <taxon>Bacteria</taxon>
        <taxon>Pseudomonadati</taxon>
        <taxon>Pseudomonadota</taxon>
        <taxon>Alphaproteobacteria</taxon>
        <taxon>Hyphomicrobiales</taxon>
        <taxon>Methylocystaceae</taxon>
        <taxon>Methylocystis</taxon>
    </lineage>
</organism>
<dbReference type="AlphaFoldDB" id="A0A6B8KFW0"/>
<keyword evidence="1" id="KW-0472">Membrane</keyword>
<evidence type="ECO:0000313" key="2">
    <source>
        <dbReference type="EMBL" id="QGM46617.1"/>
    </source>
</evidence>
<dbReference type="KEGG" id="mhey:H2LOC_013440"/>
<keyword evidence="1" id="KW-0812">Transmembrane</keyword>
<proteinExistence type="predicted"/>
<reference evidence="2 3" key="1">
    <citation type="submission" date="2019-11" db="EMBL/GenBank/DDBJ databases">
        <title>The genome sequence of Methylocystis heyeri.</title>
        <authorList>
            <person name="Oshkin I.Y."/>
            <person name="Miroshnikov K."/>
            <person name="Dedysh S.N."/>
        </authorList>
    </citation>
    <scope>NUCLEOTIDE SEQUENCE [LARGE SCALE GENOMIC DNA]</scope>
    <source>
        <strain evidence="2 3">H2</strain>
    </source>
</reference>